<evidence type="ECO:0000256" key="9">
    <source>
        <dbReference type="ARBA" id="ARBA00022777"/>
    </source>
</evidence>
<feature type="transmembrane region" description="Helical" evidence="14">
    <location>
        <begin position="209"/>
        <end position="227"/>
    </location>
</feature>
<dbReference type="PROSITE" id="PS50109">
    <property type="entry name" value="HIS_KIN"/>
    <property type="match status" value="1"/>
</dbReference>
<dbReference type="PANTHER" id="PTHR45528:SF1">
    <property type="entry name" value="SENSOR HISTIDINE KINASE CPXA"/>
    <property type="match status" value="1"/>
</dbReference>
<dbReference type="EC" id="2.7.13.3" evidence="3"/>
<evidence type="ECO:0000256" key="14">
    <source>
        <dbReference type="SAM" id="Phobius"/>
    </source>
</evidence>
<keyword evidence="7 14" id="KW-0812">Transmembrane</keyword>
<protein>
    <recommendedName>
        <fullName evidence="3">histidine kinase</fullName>
        <ecNumber evidence="3">2.7.13.3</ecNumber>
    </recommendedName>
</protein>
<dbReference type="InterPro" id="IPR005467">
    <property type="entry name" value="His_kinase_dom"/>
</dbReference>
<dbReference type="Gene3D" id="1.10.287.130">
    <property type="match status" value="1"/>
</dbReference>
<evidence type="ECO:0000256" key="10">
    <source>
        <dbReference type="ARBA" id="ARBA00022840"/>
    </source>
</evidence>
<feature type="transmembrane region" description="Helical" evidence="14">
    <location>
        <begin position="166"/>
        <end position="188"/>
    </location>
</feature>
<dbReference type="Gene3D" id="3.30.565.10">
    <property type="entry name" value="Histidine kinase-like ATPase, C-terminal domain"/>
    <property type="match status" value="1"/>
</dbReference>
<evidence type="ECO:0000256" key="8">
    <source>
        <dbReference type="ARBA" id="ARBA00022741"/>
    </source>
</evidence>
<feature type="transmembrane region" description="Helical" evidence="14">
    <location>
        <begin position="12"/>
        <end position="35"/>
    </location>
</feature>
<keyword evidence="5" id="KW-0597">Phosphoprotein</keyword>
<evidence type="ECO:0000313" key="16">
    <source>
        <dbReference type="EMBL" id="MBC8587969.1"/>
    </source>
</evidence>
<evidence type="ECO:0000256" key="2">
    <source>
        <dbReference type="ARBA" id="ARBA00004651"/>
    </source>
</evidence>
<dbReference type="SUPFAM" id="SSF47384">
    <property type="entry name" value="Homodimeric domain of signal transducing histidine kinase"/>
    <property type="match status" value="1"/>
</dbReference>
<comment type="catalytic activity">
    <reaction evidence="1">
        <text>ATP + protein L-histidine = ADP + protein N-phospho-L-histidine.</text>
        <dbReference type="EC" id="2.7.13.3"/>
    </reaction>
</comment>
<evidence type="ECO:0000256" key="6">
    <source>
        <dbReference type="ARBA" id="ARBA00022679"/>
    </source>
</evidence>
<evidence type="ECO:0000313" key="17">
    <source>
        <dbReference type="Proteomes" id="UP000601171"/>
    </source>
</evidence>
<evidence type="ECO:0000256" key="1">
    <source>
        <dbReference type="ARBA" id="ARBA00000085"/>
    </source>
</evidence>
<evidence type="ECO:0000256" key="12">
    <source>
        <dbReference type="ARBA" id="ARBA00023012"/>
    </source>
</evidence>
<dbReference type="InterPro" id="IPR003661">
    <property type="entry name" value="HisK_dim/P_dom"/>
</dbReference>
<dbReference type="InterPro" id="IPR050398">
    <property type="entry name" value="HssS/ArlS-like"/>
</dbReference>
<organism evidence="16 17">
    <name type="scientific">Paratissierella segnis</name>
    <dbReference type="NCBI Taxonomy" id="2763679"/>
    <lineage>
        <taxon>Bacteria</taxon>
        <taxon>Bacillati</taxon>
        <taxon>Bacillota</taxon>
        <taxon>Tissierellia</taxon>
        <taxon>Tissierellales</taxon>
        <taxon>Tissierellaceae</taxon>
        <taxon>Paratissierella</taxon>
    </lineage>
</organism>
<dbReference type="GO" id="GO:0000155">
    <property type="term" value="F:phosphorelay sensor kinase activity"/>
    <property type="evidence" value="ECO:0007669"/>
    <property type="project" value="InterPro"/>
</dbReference>
<dbReference type="InterPro" id="IPR036097">
    <property type="entry name" value="HisK_dim/P_sf"/>
</dbReference>
<gene>
    <name evidence="16" type="ORF">H8707_06935</name>
</gene>
<evidence type="ECO:0000256" key="5">
    <source>
        <dbReference type="ARBA" id="ARBA00022553"/>
    </source>
</evidence>
<feature type="transmembrane region" description="Helical" evidence="14">
    <location>
        <begin position="247"/>
        <end position="272"/>
    </location>
</feature>
<evidence type="ECO:0000256" key="7">
    <source>
        <dbReference type="ARBA" id="ARBA00022692"/>
    </source>
</evidence>
<reference evidence="16" key="1">
    <citation type="submission" date="2020-08" db="EMBL/GenBank/DDBJ databases">
        <title>Genome public.</title>
        <authorList>
            <person name="Liu C."/>
            <person name="Sun Q."/>
        </authorList>
    </citation>
    <scope>NUCLEOTIDE SEQUENCE</scope>
    <source>
        <strain evidence="16">BX21</strain>
    </source>
</reference>
<keyword evidence="12" id="KW-0902">Two-component regulatory system</keyword>
<comment type="subcellular location">
    <subcellularLocation>
        <location evidence="2">Cell membrane</location>
        <topology evidence="2">Multi-pass membrane protein</topology>
    </subcellularLocation>
</comment>
<dbReference type="PANTHER" id="PTHR45528">
    <property type="entry name" value="SENSOR HISTIDINE KINASE CPXA"/>
    <property type="match status" value="1"/>
</dbReference>
<dbReference type="InterPro" id="IPR003594">
    <property type="entry name" value="HATPase_dom"/>
</dbReference>
<keyword evidence="11 14" id="KW-1133">Transmembrane helix</keyword>
<comment type="caution">
    <text evidence="16">The sequence shown here is derived from an EMBL/GenBank/DDBJ whole genome shotgun (WGS) entry which is preliminary data.</text>
</comment>
<keyword evidence="13 14" id="KW-0472">Membrane</keyword>
<evidence type="ECO:0000259" key="15">
    <source>
        <dbReference type="PROSITE" id="PS50109"/>
    </source>
</evidence>
<evidence type="ECO:0000256" key="13">
    <source>
        <dbReference type="ARBA" id="ARBA00023136"/>
    </source>
</evidence>
<dbReference type="CDD" id="cd00082">
    <property type="entry name" value="HisKA"/>
    <property type="match status" value="1"/>
</dbReference>
<dbReference type="Proteomes" id="UP000601171">
    <property type="component" value="Unassembled WGS sequence"/>
</dbReference>
<dbReference type="SMART" id="SM00388">
    <property type="entry name" value="HisKA"/>
    <property type="match status" value="1"/>
</dbReference>
<dbReference type="SUPFAM" id="SSF55874">
    <property type="entry name" value="ATPase domain of HSP90 chaperone/DNA topoisomerase II/histidine kinase"/>
    <property type="match status" value="1"/>
</dbReference>
<dbReference type="SMART" id="SM00387">
    <property type="entry name" value="HATPase_c"/>
    <property type="match status" value="1"/>
</dbReference>
<feature type="domain" description="Histidine kinase" evidence="15">
    <location>
        <begin position="392"/>
        <end position="606"/>
    </location>
</feature>
<keyword evidence="8" id="KW-0547">Nucleotide-binding</keyword>
<dbReference type="RefSeq" id="WP_262429425.1">
    <property type="nucleotide sequence ID" value="NZ_JACRTG010000018.1"/>
</dbReference>
<dbReference type="EMBL" id="JACRTG010000018">
    <property type="protein sequence ID" value="MBC8587969.1"/>
    <property type="molecule type" value="Genomic_DNA"/>
</dbReference>
<evidence type="ECO:0000256" key="3">
    <source>
        <dbReference type="ARBA" id="ARBA00012438"/>
    </source>
</evidence>
<dbReference type="GO" id="GO:0005524">
    <property type="term" value="F:ATP binding"/>
    <property type="evidence" value="ECO:0007669"/>
    <property type="project" value="UniProtKB-KW"/>
</dbReference>
<keyword evidence="6" id="KW-0808">Transferase</keyword>
<feature type="transmembrane region" description="Helical" evidence="14">
    <location>
        <begin position="323"/>
        <end position="356"/>
    </location>
</feature>
<keyword evidence="9 16" id="KW-0418">Kinase</keyword>
<dbReference type="InterPro" id="IPR036890">
    <property type="entry name" value="HATPase_C_sf"/>
</dbReference>
<dbReference type="Pfam" id="PF02518">
    <property type="entry name" value="HATPase_c"/>
    <property type="match status" value="1"/>
</dbReference>
<dbReference type="Pfam" id="PF00512">
    <property type="entry name" value="HisKA"/>
    <property type="match status" value="1"/>
</dbReference>
<dbReference type="AlphaFoldDB" id="A0A926IJF4"/>
<dbReference type="GO" id="GO:0005886">
    <property type="term" value="C:plasma membrane"/>
    <property type="evidence" value="ECO:0007669"/>
    <property type="project" value="UniProtKB-SubCell"/>
</dbReference>
<accession>A0A926IJF4</accession>
<keyword evidence="17" id="KW-1185">Reference proteome</keyword>
<name>A0A926IJF4_9FIRM</name>
<evidence type="ECO:0000256" key="11">
    <source>
        <dbReference type="ARBA" id="ARBA00022989"/>
    </source>
</evidence>
<sequence length="606" mass="70042">MDTKLKSISRKKWVKCIAFALATVFITLAFMQLVYIKYINVDLESIIVREYRESKSFAYEVNKAISTTYKILESNTIVEPGEINYFYLIKDDERIFSNAPIYYRNFFERYKDTFFSYENGMSTIGKRINSDLIENPHGENDYTMYIAFPDTFMEEHQRLWNQARNISIPIILSVILCLVLSLLLLIYLGLVSGRKIGEAELYTSWMDNLYTEIILCGFIPMIIWILTLSKVLYYDTSVGYGLSDRQIFNMCLIGIVTVVITIISILAFLSIVRKVKGRNFYMHSIMSKIVPIITAYIKNLFDGNKFKNYPLTKRLHKRQVTFIILSAILVLFMLLCTLVPYLMILPIIIEAIIIYWYVKYNNETFDEINEGFNESIKEQMKAERMKINLITNVSHDLKTPLTSIISYVDLLSKEEDLSEAARDYVRILTEKSNRLKNILGDIFELAKSTSGDVNLEMEMLDLKKLIEQTLGDMQDDIEKSGFQIITKLPKDPIYIVSDGKRLYRVFQNIIDNALKYSLQGTRIFIEAGKKREDIFVILKNIAGYEMNFTAEEILQRFNRGDKSRNTDGSGLGLSIAESFTKVCGGDFKVDIDGDMFKVIISFKNAN</sequence>
<keyword evidence="4" id="KW-1003">Cell membrane</keyword>
<evidence type="ECO:0000256" key="4">
    <source>
        <dbReference type="ARBA" id="ARBA00022475"/>
    </source>
</evidence>
<keyword evidence="10" id="KW-0067">ATP-binding</keyword>
<proteinExistence type="predicted"/>